<dbReference type="Gene3D" id="3.30.565.10">
    <property type="entry name" value="Histidine kinase-like ATPase, C-terminal domain"/>
    <property type="match status" value="1"/>
</dbReference>
<keyword evidence="4" id="KW-1185">Reference proteome</keyword>
<evidence type="ECO:0000313" key="4">
    <source>
        <dbReference type="Proteomes" id="UP000324973"/>
    </source>
</evidence>
<name>A0A5D4XUS5_9GAMM</name>
<comment type="caution">
    <text evidence="3">The sequence shown here is derived from an EMBL/GenBank/DDBJ whole genome shotgun (WGS) entry which is preliminary data.</text>
</comment>
<keyword evidence="3" id="KW-0418">Kinase</keyword>
<keyword evidence="1" id="KW-1133">Transmembrane helix</keyword>
<keyword evidence="1" id="KW-0812">Transmembrane</keyword>
<feature type="transmembrane region" description="Helical" evidence="1">
    <location>
        <begin position="53"/>
        <end position="77"/>
    </location>
</feature>
<dbReference type="AlphaFoldDB" id="A0A5D4XUS5"/>
<dbReference type="InterPro" id="IPR050640">
    <property type="entry name" value="Bact_2-comp_sensor_kinase"/>
</dbReference>
<dbReference type="InterPro" id="IPR036890">
    <property type="entry name" value="HATPase_C_sf"/>
</dbReference>
<dbReference type="Proteomes" id="UP000324973">
    <property type="component" value="Unassembled WGS sequence"/>
</dbReference>
<dbReference type="PANTHER" id="PTHR34220:SF7">
    <property type="entry name" value="SENSOR HISTIDINE KINASE YPDA"/>
    <property type="match status" value="1"/>
</dbReference>
<evidence type="ECO:0000256" key="1">
    <source>
        <dbReference type="SAM" id="Phobius"/>
    </source>
</evidence>
<dbReference type="GO" id="GO:0016020">
    <property type="term" value="C:membrane"/>
    <property type="evidence" value="ECO:0007669"/>
    <property type="project" value="InterPro"/>
</dbReference>
<sequence>MPALSRPNMPSLHADLRPLDTLWRAGTILRLVAAGEALAVVLALAPGMLSDRLAYFGIVSFAIQWISLSSLGLLYLGRRKLAEASPMRVAQTALGALLLSTWLVSGLAWLFLHDVKLTPGGGWLSYVTRVSVIALTVGLLALAAFQSYWRTRQLAVRAKQAELDALQARLRPHFLFNALNTGIALVHARPEATERLLLDLADLFRAAISGRERVSLSEELSLTKRYMEIERLRFGDRLEVHWDVPESDDGLRGIEIPPLSIQPLVENAIKHGIEPSRTGGRVSVVLRRTPAAVAIDVRNSLPSEVTPSSAGHGIGLSAVRSRIQVFTHGEGGVETRVEDGQHTATLTLPTQA</sequence>
<dbReference type="GO" id="GO:0000155">
    <property type="term" value="F:phosphorelay sensor kinase activity"/>
    <property type="evidence" value="ECO:0007669"/>
    <property type="project" value="InterPro"/>
</dbReference>
<accession>A0A5D4XUS5</accession>
<dbReference type="OrthoDB" id="2514702at2"/>
<organism evidence="3 4">
    <name type="scientific">Luteimonas viscosa</name>
    <dbReference type="NCBI Taxonomy" id="1132694"/>
    <lineage>
        <taxon>Bacteria</taxon>
        <taxon>Pseudomonadati</taxon>
        <taxon>Pseudomonadota</taxon>
        <taxon>Gammaproteobacteria</taxon>
        <taxon>Lysobacterales</taxon>
        <taxon>Lysobacteraceae</taxon>
        <taxon>Luteimonas</taxon>
    </lineage>
</organism>
<feature type="transmembrane region" description="Helical" evidence="1">
    <location>
        <begin position="89"/>
        <end position="111"/>
    </location>
</feature>
<keyword evidence="1" id="KW-0472">Membrane</keyword>
<gene>
    <name evidence="3" type="ORF">FZO89_13655</name>
</gene>
<feature type="transmembrane region" description="Helical" evidence="1">
    <location>
        <begin position="21"/>
        <end position="47"/>
    </location>
</feature>
<protein>
    <submittedName>
        <fullName evidence="3">Sensor histidine kinase</fullName>
    </submittedName>
</protein>
<dbReference type="EMBL" id="VTFT01000001">
    <property type="protein sequence ID" value="TYT27221.1"/>
    <property type="molecule type" value="Genomic_DNA"/>
</dbReference>
<dbReference type="InterPro" id="IPR010559">
    <property type="entry name" value="Sig_transdc_His_kin_internal"/>
</dbReference>
<proteinExistence type="predicted"/>
<feature type="domain" description="Signal transduction histidine kinase internal region" evidence="2">
    <location>
        <begin position="161"/>
        <end position="238"/>
    </location>
</feature>
<dbReference type="PANTHER" id="PTHR34220">
    <property type="entry name" value="SENSOR HISTIDINE KINASE YPDA"/>
    <property type="match status" value="1"/>
</dbReference>
<dbReference type="SUPFAM" id="SSF55874">
    <property type="entry name" value="ATPase domain of HSP90 chaperone/DNA topoisomerase II/histidine kinase"/>
    <property type="match status" value="1"/>
</dbReference>
<evidence type="ECO:0000259" key="2">
    <source>
        <dbReference type="Pfam" id="PF06580"/>
    </source>
</evidence>
<dbReference type="Pfam" id="PF06580">
    <property type="entry name" value="His_kinase"/>
    <property type="match status" value="1"/>
</dbReference>
<reference evidence="3 4" key="1">
    <citation type="submission" date="2019-08" db="EMBL/GenBank/DDBJ databases">
        <title>Luteimonas viscosus sp. nov., isolated from soil of a sunflower field.</title>
        <authorList>
            <person name="Jianli Z."/>
            <person name="Ying Z."/>
        </authorList>
    </citation>
    <scope>NUCLEOTIDE SEQUENCE [LARGE SCALE GENOMIC DNA]</scope>
    <source>
        <strain evidence="3 4">XBU10</strain>
    </source>
</reference>
<keyword evidence="3" id="KW-0808">Transferase</keyword>
<feature type="transmembrane region" description="Helical" evidence="1">
    <location>
        <begin position="123"/>
        <end position="145"/>
    </location>
</feature>
<evidence type="ECO:0000313" key="3">
    <source>
        <dbReference type="EMBL" id="TYT27221.1"/>
    </source>
</evidence>